<dbReference type="EMBL" id="JAGVWF010000053">
    <property type="protein sequence ID" value="MBS3059518.1"/>
    <property type="molecule type" value="Genomic_DNA"/>
</dbReference>
<dbReference type="EMBL" id="DUFG01000034">
    <property type="protein sequence ID" value="HIH09005.1"/>
    <property type="molecule type" value="Genomic_DNA"/>
</dbReference>
<dbReference type="Gene3D" id="3.75.10.10">
    <property type="entry name" value="L-arginine/glycine Amidinotransferase, Chain A"/>
    <property type="match status" value="1"/>
</dbReference>
<reference evidence="4" key="2">
    <citation type="submission" date="2021-03" db="EMBL/GenBank/DDBJ databases">
        <authorList>
            <person name="Jaffe A."/>
        </authorList>
    </citation>
    <scope>NUCLEOTIDE SEQUENCE</scope>
    <source>
        <strain evidence="4">RIFCSPHIGHO2_01_FULL_GW2011_AR10_43_9</strain>
    </source>
</reference>
<organism evidence="3 5">
    <name type="scientific">Candidatus Iainarchaeum sp</name>
    <dbReference type="NCBI Taxonomy" id="3101447"/>
    <lineage>
        <taxon>Archaea</taxon>
        <taxon>Candidatus Iainarchaeota</taxon>
        <taxon>Candidatus Iainarchaeia</taxon>
        <taxon>Candidatus Iainarchaeales</taxon>
        <taxon>Candidatus Iainarchaeaceae</taxon>
        <taxon>Candidatus Iainarchaeum</taxon>
    </lineage>
</organism>
<comment type="caution">
    <text evidence="3">The sequence shown here is derived from an EMBL/GenBank/DDBJ whole genome shotgun (WGS) entry which is preliminary data.</text>
</comment>
<dbReference type="NCBIfam" id="TIGR00323">
    <property type="entry name" value="eIF-6"/>
    <property type="match status" value="1"/>
</dbReference>
<dbReference type="InterPro" id="IPR002769">
    <property type="entry name" value="eIF6"/>
</dbReference>
<accession>A0A7J4IXM7</accession>
<evidence type="ECO:0000256" key="1">
    <source>
        <dbReference type="ARBA" id="ARBA00022540"/>
    </source>
</evidence>
<dbReference type="Proteomes" id="UP000683213">
    <property type="component" value="Unassembled WGS sequence"/>
</dbReference>
<dbReference type="GO" id="GO:0042256">
    <property type="term" value="P:cytosolic ribosome assembly"/>
    <property type="evidence" value="ECO:0007669"/>
    <property type="project" value="InterPro"/>
</dbReference>
<dbReference type="SUPFAM" id="SSF55909">
    <property type="entry name" value="Pentein"/>
    <property type="match status" value="1"/>
</dbReference>
<dbReference type="SMART" id="SM00654">
    <property type="entry name" value="eIF6"/>
    <property type="match status" value="1"/>
</dbReference>
<evidence type="ECO:0000313" key="5">
    <source>
        <dbReference type="Proteomes" id="UP000577419"/>
    </source>
</evidence>
<gene>
    <name evidence="3" type="ORF">HA237_06655</name>
    <name evidence="4" type="ORF">J4224_03805</name>
</gene>
<dbReference type="Pfam" id="PF01912">
    <property type="entry name" value="eIF-6"/>
    <property type="match status" value="1"/>
</dbReference>
<dbReference type="Proteomes" id="UP000577419">
    <property type="component" value="Unassembled WGS sequence"/>
</dbReference>
<name>A0A7J4IXM7_9ARCH</name>
<keyword evidence="2" id="KW-0648">Protein biosynthesis</keyword>
<proteinExistence type="predicted"/>
<evidence type="ECO:0000313" key="3">
    <source>
        <dbReference type="EMBL" id="HIH09005.1"/>
    </source>
</evidence>
<sequence length="220" mass="23578">MHFLKKTIRGSPFVGVFAVASEDFFLVPFSIEKKELAGIEEKLGAKVVKASLASSPLLGVLSVMLGKMIALPETVIEEEVAFLERHGMQAKKLEGIHALGNLIAVNENGGIASPLIGKKTVEGLEKFFGVHFSRMTVAGSNLAGAATTVTNKGFIVHPNIKQDEFRELEKIFGVRGQPTSANYGDKFIGNDIVANSKGALIGEFTTSYEVLRINEGLSGD</sequence>
<keyword evidence="1 3" id="KW-0396">Initiation factor</keyword>
<reference evidence="3" key="1">
    <citation type="journal article" date="2020" name="bioRxiv">
        <title>A rank-normalized archaeal taxonomy based on genome phylogeny resolves widespread incomplete and uneven classifications.</title>
        <authorList>
            <person name="Rinke C."/>
            <person name="Chuvochina M."/>
            <person name="Mussig A.J."/>
            <person name="Chaumeil P.-A."/>
            <person name="Waite D.W."/>
            <person name="Whitman W.B."/>
            <person name="Parks D.H."/>
            <person name="Hugenholtz P."/>
        </authorList>
    </citation>
    <scope>NUCLEOTIDE SEQUENCE</scope>
    <source>
        <strain evidence="3">UBA10011</strain>
    </source>
</reference>
<dbReference type="GO" id="GO:0043022">
    <property type="term" value="F:ribosome binding"/>
    <property type="evidence" value="ECO:0007669"/>
    <property type="project" value="InterPro"/>
</dbReference>
<evidence type="ECO:0000256" key="2">
    <source>
        <dbReference type="ARBA" id="ARBA00022917"/>
    </source>
</evidence>
<reference evidence="4" key="3">
    <citation type="submission" date="2021-05" db="EMBL/GenBank/DDBJ databases">
        <title>Protein family content uncovers lineage relationships and bacterial pathway maintenance mechanisms in DPANN archaea.</title>
        <authorList>
            <person name="Castelle C.J."/>
            <person name="Meheust R."/>
            <person name="Jaffe A.L."/>
            <person name="Seitz K."/>
            <person name="Gong X."/>
            <person name="Baker B.J."/>
            <person name="Banfield J.F."/>
        </authorList>
    </citation>
    <scope>NUCLEOTIDE SEQUENCE</scope>
    <source>
        <strain evidence="4">RIFCSPHIGHO2_01_FULL_GW2011_AR10_43_9</strain>
    </source>
</reference>
<dbReference type="GO" id="GO:0003743">
    <property type="term" value="F:translation initiation factor activity"/>
    <property type="evidence" value="ECO:0007669"/>
    <property type="project" value="UniProtKB-KW"/>
</dbReference>
<dbReference type="PANTHER" id="PTHR10784">
    <property type="entry name" value="TRANSLATION INITIATION FACTOR 6"/>
    <property type="match status" value="1"/>
</dbReference>
<protein>
    <submittedName>
        <fullName evidence="3">Translation initiation factor IF-6</fullName>
    </submittedName>
</protein>
<evidence type="ECO:0000313" key="4">
    <source>
        <dbReference type="EMBL" id="MBS3059518.1"/>
    </source>
</evidence>
<dbReference type="AlphaFoldDB" id="A0A7J4IXM7"/>